<protein>
    <recommendedName>
        <fullName evidence="2">DUF4440 domain-containing protein</fullName>
    </recommendedName>
</protein>
<sequence length="108" mass="11867">MSLATEFLQACKEGFANKNSSSVGEFLTDDFLMISPVTTRPKQGFLGLVAEGGNPAIIEDVEVIYENDDVAVVGYNTTSDTTGYNGKVLWCGRKRDGRFYDFRLARLG</sequence>
<dbReference type="AlphaFoldDB" id="A0A382R1U4"/>
<name>A0A382R1U4_9ZZZZ</name>
<dbReference type="EMBL" id="UINC01118514">
    <property type="protein sequence ID" value="SVC91693.1"/>
    <property type="molecule type" value="Genomic_DNA"/>
</dbReference>
<dbReference type="InterPro" id="IPR032710">
    <property type="entry name" value="NTF2-like_dom_sf"/>
</dbReference>
<gene>
    <name evidence="1" type="ORF">METZ01_LOCUS344547</name>
</gene>
<accession>A0A382R1U4</accession>
<organism evidence="1">
    <name type="scientific">marine metagenome</name>
    <dbReference type="NCBI Taxonomy" id="408172"/>
    <lineage>
        <taxon>unclassified sequences</taxon>
        <taxon>metagenomes</taxon>
        <taxon>ecological metagenomes</taxon>
    </lineage>
</organism>
<proteinExistence type="predicted"/>
<reference evidence="1" key="1">
    <citation type="submission" date="2018-05" db="EMBL/GenBank/DDBJ databases">
        <authorList>
            <person name="Lanie J.A."/>
            <person name="Ng W.-L."/>
            <person name="Kazmierczak K.M."/>
            <person name="Andrzejewski T.M."/>
            <person name="Davidsen T.M."/>
            <person name="Wayne K.J."/>
            <person name="Tettelin H."/>
            <person name="Glass J.I."/>
            <person name="Rusch D."/>
            <person name="Podicherti R."/>
            <person name="Tsui H.-C.T."/>
            <person name="Winkler M.E."/>
        </authorList>
    </citation>
    <scope>NUCLEOTIDE SEQUENCE</scope>
</reference>
<evidence type="ECO:0000313" key="1">
    <source>
        <dbReference type="EMBL" id="SVC91693.1"/>
    </source>
</evidence>
<evidence type="ECO:0008006" key="2">
    <source>
        <dbReference type="Google" id="ProtNLM"/>
    </source>
</evidence>
<dbReference type="SUPFAM" id="SSF54427">
    <property type="entry name" value="NTF2-like"/>
    <property type="match status" value="1"/>
</dbReference>